<feature type="compositionally biased region" description="Pro residues" evidence="1">
    <location>
        <begin position="195"/>
        <end position="208"/>
    </location>
</feature>
<feature type="compositionally biased region" description="Low complexity" evidence="1">
    <location>
        <begin position="527"/>
        <end position="541"/>
    </location>
</feature>
<dbReference type="RefSeq" id="XP_027618314.1">
    <property type="nucleotide sequence ID" value="XM_027762513.1"/>
</dbReference>
<feature type="compositionally biased region" description="Basic and acidic residues" evidence="1">
    <location>
        <begin position="409"/>
        <end position="442"/>
    </location>
</feature>
<feature type="compositionally biased region" description="Polar residues" evidence="1">
    <location>
        <begin position="48"/>
        <end position="58"/>
    </location>
</feature>
<proteinExistence type="predicted"/>
<name>A0A401GZ12_9APHY</name>
<accession>A0A401GZ12</accession>
<feature type="region of interest" description="Disordered" evidence="1">
    <location>
        <begin position="154"/>
        <end position="210"/>
    </location>
</feature>
<comment type="caution">
    <text evidence="2">The sequence shown here is derived from an EMBL/GenBank/DDBJ whole genome shotgun (WGS) entry which is preliminary data.</text>
</comment>
<evidence type="ECO:0000313" key="2">
    <source>
        <dbReference type="EMBL" id="GBE87401.1"/>
    </source>
</evidence>
<organism evidence="2 3">
    <name type="scientific">Sparassis crispa</name>
    <dbReference type="NCBI Taxonomy" id="139825"/>
    <lineage>
        <taxon>Eukaryota</taxon>
        <taxon>Fungi</taxon>
        <taxon>Dikarya</taxon>
        <taxon>Basidiomycota</taxon>
        <taxon>Agaricomycotina</taxon>
        <taxon>Agaricomycetes</taxon>
        <taxon>Polyporales</taxon>
        <taxon>Sparassidaceae</taxon>
        <taxon>Sparassis</taxon>
    </lineage>
</organism>
<dbReference type="Proteomes" id="UP000287166">
    <property type="component" value="Unassembled WGS sequence"/>
</dbReference>
<protein>
    <submittedName>
        <fullName evidence="2">Uncharacterized protein</fullName>
    </submittedName>
</protein>
<dbReference type="EMBL" id="BFAD01000011">
    <property type="protein sequence ID" value="GBE87401.1"/>
    <property type="molecule type" value="Genomic_DNA"/>
</dbReference>
<dbReference type="STRING" id="139825.A0A401GZ12"/>
<dbReference type="OrthoDB" id="2596255at2759"/>
<feature type="compositionally biased region" description="Polar residues" evidence="1">
    <location>
        <begin position="575"/>
        <end position="584"/>
    </location>
</feature>
<dbReference type="GeneID" id="38784318"/>
<feature type="compositionally biased region" description="Low complexity" evidence="1">
    <location>
        <begin position="604"/>
        <end position="617"/>
    </location>
</feature>
<gene>
    <name evidence="2" type="ORF">SCP_1100770</name>
</gene>
<feature type="region of interest" description="Disordered" evidence="1">
    <location>
        <begin position="48"/>
        <end position="79"/>
    </location>
</feature>
<evidence type="ECO:0000313" key="3">
    <source>
        <dbReference type="Proteomes" id="UP000287166"/>
    </source>
</evidence>
<sequence length="629" mass="67788">MPGEVQHPNGVEDLTEWRSIRPWRPTLTLSVREITSVSVTFVLSSPYTGAESANSEPSLASLGLQSSDDDADTDSSSADAAQNQIVSNVLAKGLSVKVNGIPWQRVLMKIDDEDEAVIILFGLMPGRQYDVELGLLPGERSIHGQITTDAEVTTNSAEPEYQPEEPTGLGTSPPLETLPAPPVASTPSNGDAGSPSPPHPNGHPPSPVPALTLEDRRQQLLHTLNMLTSEHSALTTSLKTARRESQKADAALRSEIDTLKRASDRHAAGEHRGRQKVLALQEAVKQTLAAAREIEELIRDREAALPGLEKRNDTVEKEWMRVKEGAAKVRESREETEGREKRRVEALQAELAVMVNKLDKLNGKREKLEGEGGVVRELEEKLKKLEEERERIESDPFGYEGDIGASADAVRKDRDEGSRDEGSILDPDGRGPTESTSPERHSQAHHHNHHLHLVHQRKRHSHPHIHHGPHSQFTPPKPIGLPDPIQRPQNHAPRQSLPGHMHAIPGVINLSPHGHSKTLTTRFAGHSPASSSSASTSSTPAIPLGISPHPVSAASSSNLSSRAPPFEPAGIGRPHQQSFSSVSTGPGGKSELNPSSIPFSPRSAAAQAATETAARVADSGVAKSVPTVQ</sequence>
<feature type="compositionally biased region" description="Basic residues" evidence="1">
    <location>
        <begin position="443"/>
        <end position="469"/>
    </location>
</feature>
<reference evidence="2 3" key="1">
    <citation type="journal article" date="2018" name="Sci. Rep.">
        <title>Genome sequence of the cauliflower mushroom Sparassis crispa (Hanabiratake) and its association with beneficial usage.</title>
        <authorList>
            <person name="Kiyama R."/>
            <person name="Furutani Y."/>
            <person name="Kawaguchi K."/>
            <person name="Nakanishi T."/>
        </authorList>
    </citation>
    <scope>NUCLEOTIDE SEQUENCE [LARGE SCALE GENOMIC DNA]</scope>
</reference>
<feature type="compositionally biased region" description="Low complexity" evidence="1">
    <location>
        <begin position="552"/>
        <end position="563"/>
    </location>
</feature>
<dbReference type="AlphaFoldDB" id="A0A401GZ12"/>
<dbReference type="InParanoid" id="A0A401GZ12"/>
<keyword evidence="3" id="KW-1185">Reference proteome</keyword>
<evidence type="ECO:0000256" key="1">
    <source>
        <dbReference type="SAM" id="MobiDB-lite"/>
    </source>
</evidence>
<feature type="region of interest" description="Disordered" evidence="1">
    <location>
        <begin position="389"/>
        <end position="629"/>
    </location>
</feature>